<comment type="caution">
    <text evidence="1">The sequence shown here is derived from an EMBL/GenBank/DDBJ whole genome shotgun (WGS) entry which is preliminary data.</text>
</comment>
<evidence type="ECO:0000313" key="2">
    <source>
        <dbReference type="Proteomes" id="UP001176940"/>
    </source>
</evidence>
<reference evidence="1" key="1">
    <citation type="submission" date="2023-07" db="EMBL/GenBank/DDBJ databases">
        <authorList>
            <person name="Stuckert A."/>
        </authorList>
    </citation>
    <scope>NUCLEOTIDE SEQUENCE</scope>
</reference>
<dbReference type="EMBL" id="CAUEEQ010024275">
    <property type="protein sequence ID" value="CAJ0945626.1"/>
    <property type="molecule type" value="Genomic_DNA"/>
</dbReference>
<organism evidence="1 2">
    <name type="scientific">Ranitomeya imitator</name>
    <name type="common">mimic poison frog</name>
    <dbReference type="NCBI Taxonomy" id="111125"/>
    <lineage>
        <taxon>Eukaryota</taxon>
        <taxon>Metazoa</taxon>
        <taxon>Chordata</taxon>
        <taxon>Craniata</taxon>
        <taxon>Vertebrata</taxon>
        <taxon>Euteleostomi</taxon>
        <taxon>Amphibia</taxon>
        <taxon>Batrachia</taxon>
        <taxon>Anura</taxon>
        <taxon>Neobatrachia</taxon>
        <taxon>Hyloidea</taxon>
        <taxon>Dendrobatidae</taxon>
        <taxon>Dendrobatinae</taxon>
        <taxon>Ranitomeya</taxon>
    </lineage>
</organism>
<protein>
    <submittedName>
        <fullName evidence="1">Uncharacterized protein</fullName>
    </submittedName>
</protein>
<name>A0ABN9LQF6_9NEOB</name>
<accession>A0ABN9LQF6</accession>
<proteinExistence type="predicted"/>
<keyword evidence="2" id="KW-1185">Reference proteome</keyword>
<sequence length="12" mass="1416">MRGYIAAWLPTH</sequence>
<dbReference type="Proteomes" id="UP001176940">
    <property type="component" value="Unassembled WGS sequence"/>
</dbReference>
<gene>
    <name evidence="1" type="ORF">RIMI_LOCUS10964011</name>
</gene>
<evidence type="ECO:0000313" key="1">
    <source>
        <dbReference type="EMBL" id="CAJ0945626.1"/>
    </source>
</evidence>